<dbReference type="PANTHER" id="PTHR43434:SF19">
    <property type="entry name" value="PHOSPHONOACETALDEHYDE HYDROLASE"/>
    <property type="match status" value="1"/>
</dbReference>
<organism evidence="1 2">
    <name type="scientific">Chitinophaga jiangningensis</name>
    <dbReference type="NCBI Taxonomy" id="1419482"/>
    <lineage>
        <taxon>Bacteria</taxon>
        <taxon>Pseudomonadati</taxon>
        <taxon>Bacteroidota</taxon>
        <taxon>Chitinophagia</taxon>
        <taxon>Chitinophagales</taxon>
        <taxon>Chitinophagaceae</taxon>
        <taxon>Chitinophaga</taxon>
    </lineage>
</organism>
<dbReference type="SUPFAM" id="SSF56784">
    <property type="entry name" value="HAD-like"/>
    <property type="match status" value="1"/>
</dbReference>
<gene>
    <name evidence="1" type="ORF">SAMN05444266_10359</name>
</gene>
<dbReference type="Gene3D" id="3.40.50.1000">
    <property type="entry name" value="HAD superfamily/HAD-like"/>
    <property type="match status" value="1"/>
</dbReference>
<name>A0A1M6ZYT9_9BACT</name>
<reference evidence="1 2" key="1">
    <citation type="submission" date="2016-11" db="EMBL/GenBank/DDBJ databases">
        <authorList>
            <person name="Jaros S."/>
            <person name="Januszkiewicz K."/>
            <person name="Wedrychowicz H."/>
        </authorList>
    </citation>
    <scope>NUCLEOTIDE SEQUENCE [LARGE SCALE GENOMIC DNA]</scope>
    <source>
        <strain evidence="1 2">DSM 27406</strain>
    </source>
</reference>
<protein>
    <submittedName>
        <fullName evidence="1">Phosphonatase-like hydrolase</fullName>
    </submittedName>
</protein>
<dbReference type="InterPro" id="IPR022468">
    <property type="entry name" value="PhnX-like"/>
</dbReference>
<dbReference type="InterPro" id="IPR006439">
    <property type="entry name" value="HAD-SF_hydro_IA"/>
</dbReference>
<dbReference type="GO" id="GO:0006281">
    <property type="term" value="P:DNA repair"/>
    <property type="evidence" value="ECO:0007669"/>
    <property type="project" value="TreeGrafter"/>
</dbReference>
<sequence>MAGTTVNEDNVVYKTVRDAVNARGFDFTLDEVLAVGAGKEKLQAIRSVLALRNVADEKLAQEIFADFNQLLDNAYATLNVTEQPQAAELFKALHSKGIQVALNTGYSRQVAEMLVQKIGWKIGTDIDTLVTASDVPNNRPHPDMVLYAMQQLGIHDAKEVVKVGDSGIDIEEGKNSGCALSIGITTGAQTYEQLSDAHPDYVIDQLMELLDVLDHVNQ</sequence>
<dbReference type="GO" id="GO:0008967">
    <property type="term" value="F:phosphoglycolate phosphatase activity"/>
    <property type="evidence" value="ECO:0007669"/>
    <property type="project" value="TreeGrafter"/>
</dbReference>
<dbReference type="PANTHER" id="PTHR43434">
    <property type="entry name" value="PHOSPHOGLYCOLATE PHOSPHATASE"/>
    <property type="match status" value="1"/>
</dbReference>
<dbReference type="GO" id="GO:0005829">
    <property type="term" value="C:cytosol"/>
    <property type="evidence" value="ECO:0007669"/>
    <property type="project" value="TreeGrafter"/>
</dbReference>
<accession>A0A1M6ZYT9</accession>
<dbReference type="NCBIfam" id="TIGR01549">
    <property type="entry name" value="HAD-SF-IA-v1"/>
    <property type="match status" value="1"/>
</dbReference>
<evidence type="ECO:0000313" key="1">
    <source>
        <dbReference type="EMBL" id="SHL35652.1"/>
    </source>
</evidence>
<dbReference type="Pfam" id="PF00702">
    <property type="entry name" value="Hydrolase"/>
    <property type="match status" value="1"/>
</dbReference>
<proteinExistence type="predicted"/>
<dbReference type="InterPro" id="IPR050155">
    <property type="entry name" value="HAD-like_hydrolase_sf"/>
</dbReference>
<evidence type="ECO:0000313" key="2">
    <source>
        <dbReference type="Proteomes" id="UP000184420"/>
    </source>
</evidence>
<dbReference type="InterPro" id="IPR023214">
    <property type="entry name" value="HAD_sf"/>
</dbReference>
<dbReference type="AlphaFoldDB" id="A0A1M6ZYT9"/>
<keyword evidence="2" id="KW-1185">Reference proteome</keyword>
<dbReference type="STRING" id="1419482.SAMN05444266_10359"/>
<dbReference type="NCBIfam" id="TIGR03351">
    <property type="entry name" value="PhnX-like"/>
    <property type="match status" value="1"/>
</dbReference>
<dbReference type="Proteomes" id="UP000184420">
    <property type="component" value="Unassembled WGS sequence"/>
</dbReference>
<dbReference type="EMBL" id="FRBL01000003">
    <property type="protein sequence ID" value="SHL35652.1"/>
    <property type="molecule type" value="Genomic_DNA"/>
</dbReference>
<dbReference type="InterPro" id="IPR036412">
    <property type="entry name" value="HAD-like_sf"/>
</dbReference>
<keyword evidence="1" id="KW-0378">Hydrolase</keyword>